<accession>A0A811REY0</accession>
<proteinExistence type="predicted"/>
<dbReference type="PANTHER" id="PTHR45707">
    <property type="entry name" value="C2 CALCIUM/LIPID-BINDING PLANT PHOSPHORIBOSYLTRANSFERASE FAMILY PROTEIN"/>
    <property type="match status" value="1"/>
</dbReference>
<dbReference type="PROSITE" id="PS50011">
    <property type="entry name" value="PROTEIN_KINASE_DOM"/>
    <property type="match status" value="1"/>
</dbReference>
<keyword evidence="1" id="KW-0547">Nucleotide-binding</keyword>
<dbReference type="Gene3D" id="3.30.200.20">
    <property type="entry name" value="Phosphorylase Kinase, domain 1"/>
    <property type="match status" value="1"/>
</dbReference>
<evidence type="ECO:0000313" key="4">
    <source>
        <dbReference type="Proteomes" id="UP000604825"/>
    </source>
</evidence>
<dbReference type="SUPFAM" id="SSF56112">
    <property type="entry name" value="Protein kinase-like (PK-like)"/>
    <property type="match status" value="1"/>
</dbReference>
<dbReference type="PANTHER" id="PTHR45707:SF70">
    <property type="entry name" value="PROTEIN KINASE DOMAIN-CONTAINING PROTEIN"/>
    <property type="match status" value="1"/>
</dbReference>
<dbReference type="InterPro" id="IPR013783">
    <property type="entry name" value="Ig-like_fold"/>
</dbReference>
<dbReference type="PROSITE" id="PS00107">
    <property type="entry name" value="PROTEIN_KINASE_ATP"/>
    <property type="match status" value="1"/>
</dbReference>
<keyword evidence="1" id="KW-0067">ATP-binding</keyword>
<feature type="domain" description="Protein kinase" evidence="2">
    <location>
        <begin position="36"/>
        <end position="325"/>
    </location>
</feature>
<dbReference type="OrthoDB" id="1738960at2759"/>
<name>A0A811REY0_9POAL</name>
<dbReference type="InterPro" id="IPR017441">
    <property type="entry name" value="Protein_kinase_ATP_BS"/>
</dbReference>
<dbReference type="Proteomes" id="UP000604825">
    <property type="component" value="Unassembled WGS sequence"/>
</dbReference>
<evidence type="ECO:0000259" key="2">
    <source>
        <dbReference type="PROSITE" id="PS50011"/>
    </source>
</evidence>
<dbReference type="SUPFAM" id="SSF49354">
    <property type="entry name" value="PapD-like"/>
    <property type="match status" value="1"/>
</dbReference>
<feature type="binding site" evidence="1">
    <location>
        <position position="64"/>
    </location>
    <ligand>
        <name>ATP</name>
        <dbReference type="ChEBI" id="CHEBI:30616"/>
    </ligand>
</feature>
<dbReference type="GO" id="GO:0005524">
    <property type="term" value="F:ATP binding"/>
    <property type="evidence" value="ECO:0007669"/>
    <property type="project" value="UniProtKB-UniRule"/>
</dbReference>
<evidence type="ECO:0000313" key="3">
    <source>
        <dbReference type="EMBL" id="CAD6268510.1"/>
    </source>
</evidence>
<dbReference type="InterPro" id="IPR008962">
    <property type="entry name" value="PapD-like_sf"/>
</dbReference>
<organism evidence="3 4">
    <name type="scientific">Miscanthus lutarioriparius</name>
    <dbReference type="NCBI Taxonomy" id="422564"/>
    <lineage>
        <taxon>Eukaryota</taxon>
        <taxon>Viridiplantae</taxon>
        <taxon>Streptophyta</taxon>
        <taxon>Embryophyta</taxon>
        <taxon>Tracheophyta</taxon>
        <taxon>Spermatophyta</taxon>
        <taxon>Magnoliopsida</taxon>
        <taxon>Liliopsida</taxon>
        <taxon>Poales</taxon>
        <taxon>Poaceae</taxon>
        <taxon>PACMAD clade</taxon>
        <taxon>Panicoideae</taxon>
        <taxon>Andropogonodae</taxon>
        <taxon>Andropogoneae</taxon>
        <taxon>Saccharinae</taxon>
        <taxon>Miscanthus</taxon>
    </lineage>
</organism>
<sequence>MDDSALFLALEKMLDDESGDPIALPFSFLKAITGNFSENQLIGSGGFGAVYKGTLQNGIVAVKKLHENIDILEKNFKSEVDCLIQVKHENIVQFLGYSSETQHVRARYEGNYVWADMRRRLFCFEYLSNGNLANYLTAGSEGQDLTRSRLSTWEFTRFRPPVTLSPVLIQNERLDVHPLKLCFLFEAKKLIQCSLSLINRTDGYVAYWIIPQFPDMYSHFDQPYILCPLSTLIVHVTMLEQQWPPVDAGVLKILMFAMCSESVLKDLISSIGKDPKNFDDDLFKHVSDLGGEVYAANVTTIVACPLRVNCQLSSAPKIVWKKRFVHMGDIDAHPTTQPWILVGHKNYVSIWDYESKFYLLDQKDLRAATMLPKVVHKPPKVVTIHYEPTCKAAHKDVTAKVAYSGNNEVGIEEWWQRRLAGVMYGKRYSMIGSWSPTLTNEHNQVARSQKLK</sequence>
<gene>
    <name evidence="3" type="ORF">NCGR_LOCUS51815</name>
</gene>
<dbReference type="InterPro" id="IPR011009">
    <property type="entry name" value="Kinase-like_dom_sf"/>
</dbReference>
<evidence type="ECO:0000256" key="1">
    <source>
        <dbReference type="PROSITE-ProRule" id="PRU10141"/>
    </source>
</evidence>
<keyword evidence="4" id="KW-1185">Reference proteome</keyword>
<dbReference type="Pfam" id="PF00069">
    <property type="entry name" value="Pkinase"/>
    <property type="match status" value="1"/>
</dbReference>
<dbReference type="InterPro" id="IPR000719">
    <property type="entry name" value="Prot_kinase_dom"/>
</dbReference>
<protein>
    <recommendedName>
        <fullName evidence="2">Protein kinase domain-containing protein</fullName>
    </recommendedName>
</protein>
<dbReference type="GO" id="GO:0004672">
    <property type="term" value="F:protein kinase activity"/>
    <property type="evidence" value="ECO:0007669"/>
    <property type="project" value="InterPro"/>
</dbReference>
<reference evidence="3" key="1">
    <citation type="submission" date="2020-10" db="EMBL/GenBank/DDBJ databases">
        <authorList>
            <person name="Han B."/>
            <person name="Lu T."/>
            <person name="Zhao Q."/>
            <person name="Huang X."/>
            <person name="Zhao Y."/>
        </authorList>
    </citation>
    <scope>NUCLEOTIDE SEQUENCE</scope>
</reference>
<dbReference type="Gene3D" id="2.60.40.10">
    <property type="entry name" value="Immunoglobulins"/>
    <property type="match status" value="1"/>
</dbReference>
<dbReference type="AlphaFoldDB" id="A0A811REY0"/>
<comment type="caution">
    <text evidence="3">The sequence shown here is derived from an EMBL/GenBank/DDBJ whole genome shotgun (WGS) entry which is preliminary data.</text>
</comment>
<dbReference type="EMBL" id="CAJGYO010000014">
    <property type="protein sequence ID" value="CAD6268510.1"/>
    <property type="molecule type" value="Genomic_DNA"/>
</dbReference>